<evidence type="ECO:0000256" key="14">
    <source>
        <dbReference type="ARBA" id="ARBA00093208"/>
    </source>
</evidence>
<evidence type="ECO:0000256" key="11">
    <source>
        <dbReference type="ARBA" id="ARBA00042320"/>
    </source>
</evidence>
<evidence type="ECO:0000256" key="13">
    <source>
        <dbReference type="ARBA" id="ARBA00045827"/>
    </source>
</evidence>
<reference evidence="17 18" key="1">
    <citation type="submission" date="2019-07" db="EMBL/GenBank/DDBJ databases">
        <authorList>
            <person name="Jastrzebski P J."/>
            <person name="Paukszto L."/>
            <person name="Jastrzebski P J."/>
        </authorList>
    </citation>
    <scope>NUCLEOTIDE SEQUENCE [LARGE SCALE GENOMIC DNA]</scope>
    <source>
        <strain evidence="17 18">WMS-il1</strain>
    </source>
</reference>
<protein>
    <recommendedName>
        <fullName evidence="10">Lipid scramblase CLPTM1L</fullName>
    </recommendedName>
    <alternativeName>
        <fullName evidence="12">Cisplatin resistance-related protein 9</fullName>
    </alternativeName>
    <alternativeName>
        <fullName evidence="11">Cleft lip and palate transmembrane protein 1-like protein</fullName>
    </alternativeName>
</protein>
<dbReference type="InterPro" id="IPR008429">
    <property type="entry name" value="CLPTM1"/>
</dbReference>
<evidence type="ECO:0000313" key="18">
    <source>
        <dbReference type="Proteomes" id="UP000321570"/>
    </source>
</evidence>
<dbReference type="AlphaFoldDB" id="A0A564YEY4"/>
<evidence type="ECO:0000256" key="16">
    <source>
        <dbReference type="SAM" id="Phobius"/>
    </source>
</evidence>
<evidence type="ECO:0000256" key="8">
    <source>
        <dbReference type="ARBA" id="ARBA00035895"/>
    </source>
</evidence>
<feature type="transmembrane region" description="Helical" evidence="16">
    <location>
        <begin position="266"/>
        <end position="287"/>
    </location>
</feature>
<evidence type="ECO:0000256" key="6">
    <source>
        <dbReference type="ARBA" id="ARBA00024615"/>
    </source>
</evidence>
<evidence type="ECO:0000313" key="17">
    <source>
        <dbReference type="EMBL" id="VUZ45847.1"/>
    </source>
</evidence>
<comment type="similarity">
    <text evidence="2">Belongs to the CLPTM1 family.</text>
</comment>
<evidence type="ECO:0000256" key="12">
    <source>
        <dbReference type="ARBA" id="ARBA00043155"/>
    </source>
</evidence>
<dbReference type="Proteomes" id="UP000321570">
    <property type="component" value="Unassembled WGS sequence"/>
</dbReference>
<evidence type="ECO:0000256" key="10">
    <source>
        <dbReference type="ARBA" id="ARBA00040905"/>
    </source>
</evidence>
<comment type="catalytic activity">
    <reaction evidence="7">
        <text>a 1,2-diacyl-sn-glycero-3-phosphocholine(in) = a 1,2-diacyl-sn-glycero-3-phosphocholine(out)</text>
        <dbReference type="Rhea" id="RHEA:38571"/>
        <dbReference type="ChEBI" id="CHEBI:57643"/>
    </reaction>
</comment>
<evidence type="ECO:0000256" key="5">
    <source>
        <dbReference type="ARBA" id="ARBA00023136"/>
    </source>
</evidence>
<proteinExistence type="inferred from homology"/>
<dbReference type="GO" id="GO:0012505">
    <property type="term" value="C:endomembrane system"/>
    <property type="evidence" value="ECO:0007669"/>
    <property type="project" value="TreeGrafter"/>
</dbReference>
<feature type="transmembrane region" description="Helical" evidence="16">
    <location>
        <begin position="410"/>
        <end position="428"/>
    </location>
</feature>
<evidence type="ECO:0000256" key="2">
    <source>
        <dbReference type="ARBA" id="ARBA00009310"/>
    </source>
</evidence>
<evidence type="ECO:0000256" key="9">
    <source>
        <dbReference type="ARBA" id="ARBA00036810"/>
    </source>
</evidence>
<feature type="transmembrane region" description="Helical" evidence="16">
    <location>
        <begin position="9"/>
        <end position="26"/>
    </location>
</feature>
<comment type="catalytic activity">
    <reaction evidence="9">
        <text>6-(alpha-D-glucosaminyl)-(1-octadecanoyl,2-(9Z)-octadecenoyl-sn-glycero-3-phospho)-1D-myo-inositol(in) = 6-(alpha-D-glucosaminyl)-(1-octadecanoyl,2-(9Z)-octadecenoyl-sn-glycero-3-phospho)-1D-myo-inositol(out)</text>
        <dbReference type="Rhea" id="RHEA:71495"/>
        <dbReference type="ChEBI" id="CHEBI:190691"/>
    </reaction>
</comment>
<dbReference type="GO" id="GO:0016020">
    <property type="term" value="C:membrane"/>
    <property type="evidence" value="ECO:0007669"/>
    <property type="project" value="UniProtKB-SubCell"/>
</dbReference>
<keyword evidence="18" id="KW-1185">Reference proteome</keyword>
<feature type="region of interest" description="Disordered" evidence="15">
    <location>
        <begin position="503"/>
        <end position="533"/>
    </location>
</feature>
<dbReference type="Pfam" id="PF05602">
    <property type="entry name" value="CLPTM1"/>
    <property type="match status" value="1"/>
</dbReference>
<name>A0A564YEY4_HYMDI</name>
<evidence type="ECO:0000256" key="3">
    <source>
        <dbReference type="ARBA" id="ARBA00022692"/>
    </source>
</evidence>
<evidence type="ECO:0000256" key="1">
    <source>
        <dbReference type="ARBA" id="ARBA00004141"/>
    </source>
</evidence>
<evidence type="ECO:0000256" key="4">
    <source>
        <dbReference type="ARBA" id="ARBA00022989"/>
    </source>
</evidence>
<comment type="catalytic activity">
    <reaction evidence="6">
        <text>a 1,2-diacyl-sn-glycero-3-phosphoethanolamine(in) = a 1,2-diacyl-sn-glycero-3-phosphoethanolamine(out)</text>
        <dbReference type="Rhea" id="RHEA:38895"/>
        <dbReference type="ChEBI" id="CHEBI:64612"/>
    </reaction>
</comment>
<keyword evidence="4 16" id="KW-1133">Transmembrane helix</keyword>
<dbReference type="PANTHER" id="PTHR21347">
    <property type="entry name" value="CLEFT LIP AND PALATE ASSOCIATED TRANSMEMBRANE PROTEIN-RELATED"/>
    <property type="match status" value="1"/>
</dbReference>
<dbReference type="EMBL" id="CABIJS010000188">
    <property type="protein sequence ID" value="VUZ45847.1"/>
    <property type="molecule type" value="Genomic_DNA"/>
</dbReference>
<feature type="transmembrane region" description="Helical" evidence="16">
    <location>
        <begin position="383"/>
        <end position="404"/>
    </location>
</feature>
<dbReference type="PANTHER" id="PTHR21347:SF0">
    <property type="entry name" value="LIPID SCRAMBLASE CLPTM1L"/>
    <property type="match status" value="1"/>
</dbReference>
<keyword evidence="3 16" id="KW-0812">Transmembrane</keyword>
<evidence type="ECO:0000256" key="7">
    <source>
        <dbReference type="ARBA" id="ARBA00024631"/>
    </source>
</evidence>
<sequence length="533" mass="61452">MLGRYLDRILLVIILGYIFFNVYTFYEVFYPAACTDTKSCILPAFPSNEKIKIEGLVFEKQDGKASHKFTTEFFDMNAGFKLETKFKVPPSLFENGTATLEFIIKSHKNSIIYSYQNLIATPRQPAPKAFNLVSAKENEPVADTLQPVTHWLSYLQVFVLKDDISFPVNGIPPELSPTFHAIQEKSKLTYLPLFYANPQLQPTFYWTELPEEPTEKLNFTLELVPLSIGKFRLRCILAQAAEQLKSMGIKDRDIEDIQSVFTETNLSLLITTIIVSVFHLFFDFLAFKNDVQFWRNTENTSGISIRTVIWRCISTIIIFLYLYDERSSMLVVIPAGISMLIECWKLCRMAKVTFTFCGGIVVGQRSKEEKETDELDAHFMGRLTLLMVPLCIGGAIYSLLYMPHRSWRSWILQTAVNGVYAFGFLLMTPQLFINYKLKSVANLPWRALTYKAFNTFIDDFFAFIIKMPTAHRMACFRDDIVFVIYMYQRWLYPVDHSRVNEFGQRGSAEEENDEKNTKDKNSKSESSGKLKSN</sequence>
<comment type="subcellular location">
    <subcellularLocation>
        <location evidence="1">Membrane</location>
        <topology evidence="1">Multi-pass membrane protein</topology>
    </subcellularLocation>
</comment>
<comment type="function">
    <text evidence="13">Scramblase that mediates the translocation of glucosaminylphosphatidylinositol (alpha-D-GlcN-(1-6)-(1,2-diacyl-sn-glycero-3-phospho)-1D-myo-inositol, GlcN-PI) across the endoplasmic reticulum (ER) membrane, from the cytosolic leaflet to the luminal leaflet of the ER membrane, where it participates in the biosynthesis of glycosylphosphatidylinositol (GPI). GPI is a lipid glycoconjugate involved in post-translational modification of proteins. Can also translocate 1,2-diacyl-sn-glycero-3-phospho-(1D-myo-inositol) (phosphatidylinositol or PI), as well as several other phospholipids (1,2-diacyl-sn-glycero-3-phosphocholine, 1,2-diacyl-sn-glycero-3-phosphoethanolamine), and N-acetylglucosaminylphosphatidylinositol (GlcNAc-PI) in vitro.</text>
</comment>
<keyword evidence="5 16" id="KW-0472">Membrane</keyword>
<organism evidence="17 18">
    <name type="scientific">Hymenolepis diminuta</name>
    <name type="common">Rat tapeworm</name>
    <dbReference type="NCBI Taxonomy" id="6216"/>
    <lineage>
        <taxon>Eukaryota</taxon>
        <taxon>Metazoa</taxon>
        <taxon>Spiralia</taxon>
        <taxon>Lophotrochozoa</taxon>
        <taxon>Platyhelminthes</taxon>
        <taxon>Cestoda</taxon>
        <taxon>Eucestoda</taxon>
        <taxon>Cyclophyllidea</taxon>
        <taxon>Hymenolepididae</taxon>
        <taxon>Hymenolepis</taxon>
    </lineage>
</organism>
<accession>A0A564YEY4</accession>
<feature type="compositionally biased region" description="Basic and acidic residues" evidence="15">
    <location>
        <begin position="514"/>
        <end position="533"/>
    </location>
</feature>
<comment type="catalytic activity">
    <reaction evidence="8">
        <text>a 1,2-diacyl-sn-glycero-3-phospho-(1D-myo-inositol)(in) = a 1,2-diacyl-sn-glycero-3-phospho-(1D-myo-inositol)(out)</text>
        <dbReference type="Rhea" id="RHEA:38691"/>
        <dbReference type="ChEBI" id="CHEBI:57880"/>
    </reaction>
</comment>
<evidence type="ECO:0000256" key="15">
    <source>
        <dbReference type="SAM" id="MobiDB-lite"/>
    </source>
</evidence>
<feature type="transmembrane region" description="Helical" evidence="16">
    <location>
        <begin position="308"/>
        <end position="323"/>
    </location>
</feature>
<comment type="catalytic activity">
    <reaction evidence="14">
        <text>a 6-(alpha-D-glucosaminyl)-1-(1,2-diacyl-sn-glycero-3-phospho)-1D-myo-inositol(in) = a 6-(alpha-D-glucosaminyl)-1-(1,2-diacyl-sn-glycero-3-phospho)-1D-myo-inositol(out)</text>
        <dbReference type="Rhea" id="RHEA:71491"/>
        <dbReference type="ChEBI" id="CHEBI:57997"/>
    </reaction>
</comment>
<gene>
    <name evidence="17" type="ORF">WMSIL1_LOCUS5752</name>
</gene>